<dbReference type="SUPFAM" id="SSF47413">
    <property type="entry name" value="lambda repressor-like DNA-binding domains"/>
    <property type="match status" value="1"/>
</dbReference>
<evidence type="ECO:0000313" key="3">
    <source>
        <dbReference type="Proteomes" id="UP000595221"/>
    </source>
</evidence>
<dbReference type="Gene3D" id="1.10.260.40">
    <property type="entry name" value="lambda repressor-like DNA-binding domains"/>
    <property type="match status" value="1"/>
</dbReference>
<evidence type="ECO:0000259" key="1">
    <source>
        <dbReference type="PROSITE" id="PS50943"/>
    </source>
</evidence>
<accession>A0A7T4MV65</accession>
<dbReference type="GO" id="GO:0003677">
    <property type="term" value="F:DNA binding"/>
    <property type="evidence" value="ECO:0007669"/>
    <property type="project" value="InterPro"/>
</dbReference>
<dbReference type="InterPro" id="IPR001387">
    <property type="entry name" value="Cro/C1-type_HTH"/>
</dbReference>
<dbReference type="AlphaFoldDB" id="A0A7T4MV65"/>
<sequence>MSRAPNLARGIGQEVRDARRAFGWSQTELATRAQVSRPTIARVETGANISTGTLEKVAKALGKRLRVTDQH</sequence>
<evidence type="ECO:0000313" key="2">
    <source>
        <dbReference type="EMBL" id="QQC60216.1"/>
    </source>
</evidence>
<dbReference type="Proteomes" id="UP000595221">
    <property type="component" value="Chromosome"/>
</dbReference>
<dbReference type="Pfam" id="PF01381">
    <property type="entry name" value="HTH_3"/>
    <property type="match status" value="1"/>
</dbReference>
<dbReference type="RefSeq" id="WP_198490980.1">
    <property type="nucleotide sequence ID" value="NZ_CP066078.1"/>
</dbReference>
<reference evidence="2 3" key="1">
    <citation type="submission" date="2020-12" db="EMBL/GenBank/DDBJ databases">
        <title>FDA dAtabase for Regulatory Grade micrObial Sequences (FDA-ARGOS): Supporting development and validation of Infectious Disease Dx tests.</title>
        <authorList>
            <person name="Sproer C."/>
            <person name="Gronow S."/>
            <person name="Severitt S."/>
            <person name="Schroder I."/>
            <person name="Tallon L."/>
            <person name="Sadzewicz L."/>
            <person name="Zhao X."/>
            <person name="Boylan J."/>
            <person name="Ott S."/>
            <person name="Bowen H."/>
            <person name="Vavikolanu K."/>
            <person name="Mehta A."/>
            <person name="Aluvathingal J."/>
            <person name="Nadendla S."/>
            <person name="Lowell S."/>
            <person name="Myers T."/>
            <person name="Yan Y."/>
            <person name="Sichtig H."/>
        </authorList>
    </citation>
    <scope>NUCLEOTIDE SEQUENCE [LARGE SCALE GENOMIC DNA]</scope>
    <source>
        <strain evidence="2 3">FDAARGOS_1001</strain>
    </source>
</reference>
<dbReference type="CDD" id="cd00093">
    <property type="entry name" value="HTH_XRE"/>
    <property type="match status" value="1"/>
</dbReference>
<name>A0A7T4MV65_9MICC</name>
<feature type="domain" description="HTH cro/C1-type" evidence="1">
    <location>
        <begin position="15"/>
        <end position="70"/>
    </location>
</feature>
<proteinExistence type="predicted"/>
<protein>
    <submittedName>
        <fullName evidence="2">Helix-turn-helix transcriptional regulator</fullName>
    </submittedName>
</protein>
<gene>
    <name evidence="2" type="ORF">I6H58_04645</name>
</gene>
<dbReference type="EMBL" id="CP066078">
    <property type="protein sequence ID" value="QQC60216.1"/>
    <property type="molecule type" value="Genomic_DNA"/>
</dbReference>
<dbReference type="InterPro" id="IPR010982">
    <property type="entry name" value="Lambda_DNA-bd_dom_sf"/>
</dbReference>
<organism evidence="2 3">
    <name type="scientific">Rothia kristinae</name>
    <dbReference type="NCBI Taxonomy" id="37923"/>
    <lineage>
        <taxon>Bacteria</taxon>
        <taxon>Bacillati</taxon>
        <taxon>Actinomycetota</taxon>
        <taxon>Actinomycetes</taxon>
        <taxon>Micrococcales</taxon>
        <taxon>Micrococcaceae</taxon>
        <taxon>Rothia</taxon>
    </lineage>
</organism>
<dbReference type="SMART" id="SM00530">
    <property type="entry name" value="HTH_XRE"/>
    <property type="match status" value="1"/>
</dbReference>
<dbReference type="PROSITE" id="PS50943">
    <property type="entry name" value="HTH_CROC1"/>
    <property type="match status" value="1"/>
</dbReference>